<feature type="domain" description="HTH merR-type" evidence="5">
    <location>
        <begin position="4"/>
        <end position="72"/>
    </location>
</feature>
<dbReference type="InterPro" id="IPR047057">
    <property type="entry name" value="MerR_fam"/>
</dbReference>
<evidence type="ECO:0000256" key="1">
    <source>
        <dbReference type="ARBA" id="ARBA00022491"/>
    </source>
</evidence>
<sequence length="254" mass="27725">MTDLMDISAVVRATGLTSRALRFYEGRGLVAPLRTASGRRMFGRSDLLRLHRIVMLKRAGFSLAQIEKLLNDRPIDLAPLLRAQIAALDEQAEGLAQARAHLATALSRIDRGESLDAATLCSLIRTGETMMDQEKWKSVTDLYMSAQAEADFADTQTALPADFDQAAYGAQWSELTTHIAAALPLDPASAQARALYDEWQRLLAPFMAVATPAMTQGVTRLYDNIGEWEADQAPPFSADVWAFITAVGNAGKAR</sequence>
<evidence type="ECO:0000313" key="7">
    <source>
        <dbReference type="EMBL" id="KAA9030236.1"/>
    </source>
</evidence>
<evidence type="ECO:0000256" key="3">
    <source>
        <dbReference type="ARBA" id="ARBA00023125"/>
    </source>
</evidence>
<keyword evidence="4" id="KW-0804">Transcription</keyword>
<evidence type="ECO:0000313" key="6">
    <source>
        <dbReference type="EMBL" id="KAA9017645.1"/>
    </source>
</evidence>
<evidence type="ECO:0000313" key="8">
    <source>
        <dbReference type="Proteomes" id="UP000325933"/>
    </source>
</evidence>
<dbReference type="GO" id="GO:0003700">
    <property type="term" value="F:DNA-binding transcription factor activity"/>
    <property type="evidence" value="ECO:0007669"/>
    <property type="project" value="InterPro"/>
</dbReference>
<dbReference type="PANTHER" id="PTHR30204">
    <property type="entry name" value="REDOX-CYCLING DRUG-SENSING TRANSCRIPTIONAL ACTIVATOR SOXR"/>
    <property type="match status" value="1"/>
</dbReference>
<dbReference type="InterPro" id="IPR009061">
    <property type="entry name" value="DNA-bd_dom_put_sf"/>
</dbReference>
<reference evidence="8 9" key="1">
    <citation type="submission" date="2019-09" db="EMBL/GenBank/DDBJ databases">
        <authorList>
            <person name="Feng G."/>
        </authorList>
    </citation>
    <scope>NUCLEOTIDE SEQUENCE [LARGE SCALE GENOMIC DNA]</scope>
    <source>
        <strain evidence="7 8">KACC 19283</strain>
        <strain evidence="6 9">KACC 19284</strain>
    </source>
</reference>
<dbReference type="PRINTS" id="PR00040">
    <property type="entry name" value="HTHMERR"/>
</dbReference>
<proteinExistence type="predicted"/>
<dbReference type="Proteomes" id="UP000326364">
    <property type="component" value="Unassembled WGS sequence"/>
</dbReference>
<dbReference type="InterPro" id="IPR000551">
    <property type="entry name" value="MerR-type_HTH_dom"/>
</dbReference>
<dbReference type="RefSeq" id="WP_150425638.1">
    <property type="nucleotide sequence ID" value="NZ_VYQA01000006.1"/>
</dbReference>
<keyword evidence="9" id="KW-1185">Reference proteome</keyword>
<dbReference type="AlphaFoldDB" id="A0A5J5I4R2"/>
<accession>A0A5J5I4R2</accession>
<dbReference type="PANTHER" id="PTHR30204:SF69">
    <property type="entry name" value="MERR-FAMILY TRANSCRIPTIONAL REGULATOR"/>
    <property type="match status" value="1"/>
</dbReference>
<dbReference type="SUPFAM" id="SSF46955">
    <property type="entry name" value="Putative DNA-binding domain"/>
    <property type="match status" value="1"/>
</dbReference>
<dbReference type="EMBL" id="VYQB01000006">
    <property type="protein sequence ID" value="KAA9017645.1"/>
    <property type="molecule type" value="Genomic_DNA"/>
</dbReference>
<keyword evidence="1" id="KW-0678">Repressor</keyword>
<evidence type="ECO:0000313" key="9">
    <source>
        <dbReference type="Proteomes" id="UP000326364"/>
    </source>
</evidence>
<dbReference type="PROSITE" id="PS50937">
    <property type="entry name" value="HTH_MERR_2"/>
    <property type="match status" value="1"/>
</dbReference>
<evidence type="ECO:0000256" key="4">
    <source>
        <dbReference type="ARBA" id="ARBA00023163"/>
    </source>
</evidence>
<evidence type="ECO:0000256" key="2">
    <source>
        <dbReference type="ARBA" id="ARBA00023015"/>
    </source>
</evidence>
<dbReference type="CDD" id="cd00592">
    <property type="entry name" value="HTH_MerR-like"/>
    <property type="match status" value="1"/>
</dbReference>
<evidence type="ECO:0000259" key="5">
    <source>
        <dbReference type="PROSITE" id="PS50937"/>
    </source>
</evidence>
<organism evidence="7 8">
    <name type="scientific">Sphingobium limneticum</name>
    <dbReference type="NCBI Taxonomy" id="1007511"/>
    <lineage>
        <taxon>Bacteria</taxon>
        <taxon>Pseudomonadati</taxon>
        <taxon>Pseudomonadota</taxon>
        <taxon>Alphaproteobacteria</taxon>
        <taxon>Sphingomonadales</taxon>
        <taxon>Sphingomonadaceae</taxon>
        <taxon>Sphingobium</taxon>
    </lineage>
</organism>
<gene>
    <name evidence="7" type="ORF">F4U95_10565</name>
    <name evidence="6" type="ORF">F4U96_10620</name>
</gene>
<dbReference type="Proteomes" id="UP000325933">
    <property type="component" value="Unassembled WGS sequence"/>
</dbReference>
<name>A0A5J5I4R2_9SPHN</name>
<dbReference type="Gene3D" id="1.10.1660.10">
    <property type="match status" value="1"/>
</dbReference>
<keyword evidence="2" id="KW-0805">Transcription regulation</keyword>
<dbReference type="EMBL" id="VYQA01000006">
    <property type="protein sequence ID" value="KAA9030236.1"/>
    <property type="molecule type" value="Genomic_DNA"/>
</dbReference>
<keyword evidence="3" id="KW-0238">DNA-binding</keyword>
<dbReference type="GO" id="GO:0003677">
    <property type="term" value="F:DNA binding"/>
    <property type="evidence" value="ECO:0007669"/>
    <property type="project" value="UniProtKB-KW"/>
</dbReference>
<protein>
    <submittedName>
        <fullName evidence="7">MerR family transcriptional regulator</fullName>
    </submittedName>
</protein>
<dbReference type="SMART" id="SM00422">
    <property type="entry name" value="HTH_MERR"/>
    <property type="match status" value="1"/>
</dbReference>
<comment type="caution">
    <text evidence="7">The sequence shown here is derived from an EMBL/GenBank/DDBJ whole genome shotgun (WGS) entry which is preliminary data.</text>
</comment>
<dbReference type="Pfam" id="PF13411">
    <property type="entry name" value="MerR_1"/>
    <property type="match status" value="1"/>
</dbReference>